<reference evidence="1 2" key="1">
    <citation type="submission" date="2024-03" db="EMBL/GenBank/DDBJ databases">
        <title>Aureococcus anophagefferens CCMP1851 and Kratosvirus quantuckense: Draft genome of a second virus-susceptible host strain in the model system.</title>
        <authorList>
            <person name="Chase E."/>
            <person name="Truchon A.R."/>
            <person name="Schepens W."/>
            <person name="Wilhelm S.W."/>
        </authorList>
    </citation>
    <scope>NUCLEOTIDE SEQUENCE [LARGE SCALE GENOMIC DNA]</scope>
    <source>
        <strain evidence="1 2">CCMP1851</strain>
    </source>
</reference>
<name>A0ABR1G5Y1_AURAN</name>
<evidence type="ECO:0000313" key="2">
    <source>
        <dbReference type="Proteomes" id="UP001363151"/>
    </source>
</evidence>
<proteinExistence type="predicted"/>
<dbReference type="EMBL" id="JBBJCI010000088">
    <property type="protein sequence ID" value="KAK7248645.1"/>
    <property type="molecule type" value="Genomic_DNA"/>
</dbReference>
<gene>
    <name evidence="1" type="ORF">SO694_0016405</name>
</gene>
<protein>
    <submittedName>
        <fullName evidence="1">Uncharacterized protein</fullName>
    </submittedName>
</protein>
<organism evidence="1 2">
    <name type="scientific">Aureococcus anophagefferens</name>
    <name type="common">Harmful bloom alga</name>
    <dbReference type="NCBI Taxonomy" id="44056"/>
    <lineage>
        <taxon>Eukaryota</taxon>
        <taxon>Sar</taxon>
        <taxon>Stramenopiles</taxon>
        <taxon>Ochrophyta</taxon>
        <taxon>Pelagophyceae</taxon>
        <taxon>Pelagomonadales</taxon>
        <taxon>Pelagomonadaceae</taxon>
        <taxon>Aureococcus</taxon>
    </lineage>
</organism>
<keyword evidence="2" id="KW-1185">Reference proteome</keyword>
<comment type="caution">
    <text evidence="1">The sequence shown here is derived from an EMBL/GenBank/DDBJ whole genome shotgun (WGS) entry which is preliminary data.</text>
</comment>
<evidence type="ECO:0000313" key="1">
    <source>
        <dbReference type="EMBL" id="KAK7248645.1"/>
    </source>
</evidence>
<accession>A0ABR1G5Y1</accession>
<dbReference type="Proteomes" id="UP001363151">
    <property type="component" value="Unassembled WGS sequence"/>
</dbReference>
<sequence length="59" mass="6399">MIARPKISRNEWKTAEKGAFEVGNFALFCCPGARGEARGRRRRRGGRVCGRAVGHAVGA</sequence>